<dbReference type="RefSeq" id="XP_068354546.1">
    <property type="nucleotide sequence ID" value="XM_068508135.1"/>
</dbReference>
<dbReference type="GO" id="GO:0016567">
    <property type="term" value="P:protein ubiquitination"/>
    <property type="evidence" value="ECO:0007669"/>
    <property type="project" value="InterPro"/>
</dbReference>
<dbReference type="Proteomes" id="UP000179807">
    <property type="component" value="Unassembled WGS sequence"/>
</dbReference>
<protein>
    <submittedName>
        <fullName evidence="1">Uncharacterized protein</fullName>
    </submittedName>
</protein>
<dbReference type="Pfam" id="PF26200">
    <property type="entry name" value="Rcat_RNF216"/>
    <property type="match status" value="1"/>
</dbReference>
<dbReference type="VEuPathDB" id="TrichDB:TRFO_31786"/>
<dbReference type="PANTHER" id="PTHR11685">
    <property type="entry name" value="RBR FAMILY RING FINGER AND IBR DOMAIN-CONTAINING"/>
    <property type="match status" value="1"/>
</dbReference>
<dbReference type="Gene3D" id="1.20.120.1750">
    <property type="match status" value="1"/>
</dbReference>
<dbReference type="EMBL" id="MLAK01000913">
    <property type="protein sequence ID" value="OHT01410.1"/>
    <property type="molecule type" value="Genomic_DNA"/>
</dbReference>
<name>A0A1J4JRN6_9EUKA</name>
<accession>A0A1J4JRN6</accession>
<evidence type="ECO:0000313" key="1">
    <source>
        <dbReference type="EMBL" id="OHT01410.1"/>
    </source>
</evidence>
<dbReference type="InterPro" id="IPR031127">
    <property type="entry name" value="E3_UB_ligase_RBR"/>
</dbReference>
<sequence length="1276" mass="146989">MKGINYNCRGKYHKGPYSNKNSLKQISQEKLSFKVKNQEAYLNEIRFELSKFYRKYDEKESVHHFLTIISCILSYSKNILTGKISHANPQEIYDGSSDIIILYRLIRIAMTSSNKKEIQKTGISDDFLDILKKEFEISDFKEFDFSPIDEFVGNKLSSYLDEIFSKFIENPNKTFLIADFSQILIKNSQCLIQYQLFRSPIKITVHRPMSDLFISSPKRVLLFNLNERNPLIHHISNECMIQHLTLGDQFINNPYFTALLSAYFSEKIMNFKLFKSGRNKFIFYMLGNQLYFCSLQDHETIKEEIKAAVQIIEKLLPFLCRSIMVKYHDEIATEILSLGGQEYTTNTIMIGNEESYVPYFITKNIINDLVSEESLTELANIEPNIRFVTTGENFIYKNKDETNQSSNDIIIPQCHEGAIFKSKHLSNVFVIRVASFNKIPLNSDSKTTFLFKGQLTQNDVIETTIDTINSLLPTIAFSFQSRICLGITFGQNYKQPKSFPNLIQSQISSCITKNKLVKNIPQLPSQINTFDLIQFSQEIKNVIASIVYLEPTKMTLSFLNNDYAILELPFDKISRGANTKSIENEIKKFFQSKNQSFTIQVSKLFTPTIVVNNLKKFHLSPQKFLALIQHQIFDRFKFAIINPIRYLESNNRKSSGSIFITCYLPFALAVANEIKTLFSNQLKDTIPFIFPAHMVHPSLLENLQCKQIIQDWVTQNSTSIPRKIDFKQGNWISKSAMFTILLNDGDFISLGDLSPEEIAATKCRVIGGEKIFNTDFNTIFNSVKKLKLSSTGTPLPVNMKYILSKISKEIQSIINRKIFIKQLGTHCIQFVIPNYEDLNSLHFHDRIKSTIDKLRLQIKQIYTTNTMTLSFSIIPNDLIFIKSFTKVMKNNKYSLFEFHPPKPPINSNILLTITKIEQGPKIIDEVRQLMDWWKPELEYTTITLEFCQRNFQGSRESCTYFRNLLMTKPIILPYSAVPISGISLNTLLTLTKPSSWKISEAYKCLIVPVGEEEEEAIEFMKTHKKDSKTKVDSVGCALLCDEDNPIFLDNLINIYQRDGTILQKPLCIPCMIDYLNFLVQPFFHSISEKLNSEYFNGLTNPIQFIPTVSSEIDKNNGTVWPQIPLSQFLYNLLTSHNHIELKILTQVWFTGVVLHSLHSSPLTTFCPEHPQYIFEKRHVNSEKVVSCQEPGCSLKLCSICESWHKDSDLCPQWIKTIGKECPHCKNRIIKSSGCNHITCICRMHWCYACPSGESPYFSSSGPIYQHMNQVHHSIYS</sequence>
<dbReference type="OrthoDB" id="10009520at2759"/>
<comment type="caution">
    <text evidence="1">The sequence shown here is derived from an EMBL/GenBank/DDBJ whole genome shotgun (WGS) entry which is preliminary data.</text>
</comment>
<dbReference type="SUPFAM" id="SSF57850">
    <property type="entry name" value="RING/U-box"/>
    <property type="match status" value="1"/>
</dbReference>
<gene>
    <name evidence="1" type="ORF">TRFO_31786</name>
</gene>
<evidence type="ECO:0000313" key="2">
    <source>
        <dbReference type="Proteomes" id="UP000179807"/>
    </source>
</evidence>
<dbReference type="GO" id="GO:0004842">
    <property type="term" value="F:ubiquitin-protein transferase activity"/>
    <property type="evidence" value="ECO:0007669"/>
    <property type="project" value="InterPro"/>
</dbReference>
<proteinExistence type="predicted"/>
<dbReference type="GeneID" id="94842839"/>
<reference evidence="1" key="1">
    <citation type="submission" date="2016-10" db="EMBL/GenBank/DDBJ databases">
        <authorList>
            <person name="Benchimol M."/>
            <person name="Almeida L.G."/>
            <person name="Vasconcelos A.T."/>
            <person name="Perreira-Neves A."/>
            <person name="Rosa I.A."/>
            <person name="Tasca T."/>
            <person name="Bogo M.R."/>
            <person name="de Souza W."/>
        </authorList>
    </citation>
    <scope>NUCLEOTIDE SEQUENCE [LARGE SCALE GENOMIC DNA]</scope>
    <source>
        <strain evidence="1">K</strain>
    </source>
</reference>
<keyword evidence="2" id="KW-1185">Reference proteome</keyword>
<dbReference type="AlphaFoldDB" id="A0A1J4JRN6"/>
<organism evidence="1 2">
    <name type="scientific">Tritrichomonas foetus</name>
    <dbReference type="NCBI Taxonomy" id="1144522"/>
    <lineage>
        <taxon>Eukaryota</taxon>
        <taxon>Metamonada</taxon>
        <taxon>Parabasalia</taxon>
        <taxon>Tritrichomonadida</taxon>
        <taxon>Tritrichomonadidae</taxon>
        <taxon>Tritrichomonas</taxon>
    </lineage>
</organism>